<dbReference type="SUPFAM" id="SSF54637">
    <property type="entry name" value="Thioesterase/thiol ester dehydrase-isomerase"/>
    <property type="match status" value="1"/>
</dbReference>
<feature type="transmembrane region" description="Helical" evidence="2">
    <location>
        <begin position="46"/>
        <end position="67"/>
    </location>
</feature>
<evidence type="ECO:0000313" key="5">
    <source>
        <dbReference type="Proteomes" id="UP000558997"/>
    </source>
</evidence>
<feature type="domain" description="MaoC-like" evidence="3">
    <location>
        <begin position="12"/>
        <end position="98"/>
    </location>
</feature>
<dbReference type="InterPro" id="IPR002539">
    <property type="entry name" value="MaoC-like_dom"/>
</dbReference>
<dbReference type="RefSeq" id="WP_184831223.1">
    <property type="nucleotide sequence ID" value="NZ_BAAAVN010000014.1"/>
</dbReference>
<evidence type="ECO:0000259" key="3">
    <source>
        <dbReference type="Pfam" id="PF01575"/>
    </source>
</evidence>
<dbReference type="EMBL" id="JACHNF010000001">
    <property type="protein sequence ID" value="MBB5977331.1"/>
    <property type="molecule type" value="Genomic_DNA"/>
</dbReference>
<dbReference type="Pfam" id="PF01575">
    <property type="entry name" value="MaoC_dehydratas"/>
    <property type="match status" value="1"/>
</dbReference>
<evidence type="ECO:0000256" key="2">
    <source>
        <dbReference type="SAM" id="Phobius"/>
    </source>
</evidence>
<keyword evidence="2" id="KW-1133">Transmembrane helix</keyword>
<keyword evidence="5" id="KW-1185">Reference proteome</keyword>
<proteinExistence type="inferred from homology"/>
<protein>
    <submittedName>
        <fullName evidence="4">Acyl dehydratase</fullName>
    </submittedName>
</protein>
<comment type="caution">
    <text evidence="4">The sequence shown here is derived from an EMBL/GenBank/DDBJ whole genome shotgun (WGS) entry which is preliminary data.</text>
</comment>
<name>A0A841DHF2_9ACTN</name>
<dbReference type="Proteomes" id="UP000558997">
    <property type="component" value="Unassembled WGS sequence"/>
</dbReference>
<dbReference type="InterPro" id="IPR029069">
    <property type="entry name" value="HotDog_dom_sf"/>
</dbReference>
<sequence>MIDQIAERTFGPITRTDIVRYAGAGGDFNPIHHDEVFATAAGYPSVFAHGLLTAGVLSTFVADWLGLANLRRFSVRYVDQVWPGDSLVTRGEVVSDDGERITARLTVHVAGADPRLVLTGEAEGQR</sequence>
<gene>
    <name evidence="4" type="ORF">HDA44_000672</name>
</gene>
<reference evidence="4 5" key="1">
    <citation type="submission" date="2020-08" db="EMBL/GenBank/DDBJ databases">
        <title>Sequencing the genomes of 1000 actinobacteria strains.</title>
        <authorList>
            <person name="Klenk H.-P."/>
        </authorList>
    </citation>
    <scope>NUCLEOTIDE SEQUENCE [LARGE SCALE GENOMIC DNA]</scope>
    <source>
        <strain evidence="4 5">DSM 17294</strain>
    </source>
</reference>
<evidence type="ECO:0000256" key="1">
    <source>
        <dbReference type="ARBA" id="ARBA00005254"/>
    </source>
</evidence>
<keyword evidence="2" id="KW-0472">Membrane</keyword>
<dbReference type="AlphaFoldDB" id="A0A841DHF2"/>
<accession>A0A841DHF2</accession>
<dbReference type="Gene3D" id="3.10.129.10">
    <property type="entry name" value="Hotdog Thioesterase"/>
    <property type="match status" value="1"/>
</dbReference>
<keyword evidence="2" id="KW-0812">Transmembrane</keyword>
<dbReference type="PANTHER" id="PTHR43841">
    <property type="entry name" value="3-HYDROXYACYL-THIOESTER DEHYDRATASE HTDX-RELATED"/>
    <property type="match status" value="1"/>
</dbReference>
<organism evidence="4 5">
    <name type="scientific">Kribbella solani</name>
    <dbReference type="NCBI Taxonomy" id="236067"/>
    <lineage>
        <taxon>Bacteria</taxon>
        <taxon>Bacillati</taxon>
        <taxon>Actinomycetota</taxon>
        <taxon>Actinomycetes</taxon>
        <taxon>Propionibacteriales</taxon>
        <taxon>Kribbellaceae</taxon>
        <taxon>Kribbella</taxon>
    </lineage>
</organism>
<comment type="similarity">
    <text evidence="1">Belongs to the enoyl-CoA hydratase/isomerase family.</text>
</comment>
<evidence type="ECO:0000313" key="4">
    <source>
        <dbReference type="EMBL" id="MBB5977331.1"/>
    </source>
</evidence>
<dbReference type="PANTHER" id="PTHR43841:SF3">
    <property type="entry name" value="(3R)-HYDROXYACYL-ACP DEHYDRATASE SUBUNIT HADB"/>
    <property type="match status" value="1"/>
</dbReference>